<organism evidence="2 3">
    <name type="scientific">Candidatus Falkowbacteria bacterium RIFOXYC2_FULL_47_12</name>
    <dbReference type="NCBI Taxonomy" id="1798004"/>
    <lineage>
        <taxon>Bacteria</taxon>
        <taxon>Candidatus Falkowiibacteriota</taxon>
    </lineage>
</organism>
<dbReference type="AlphaFoldDB" id="A0A1F5TMA7"/>
<comment type="caution">
    <text evidence="2">The sequence shown here is derived from an EMBL/GenBank/DDBJ whole genome shotgun (WGS) entry which is preliminary data.</text>
</comment>
<keyword evidence="1" id="KW-1133">Transmembrane helix</keyword>
<keyword evidence="1" id="KW-0472">Membrane</keyword>
<protein>
    <submittedName>
        <fullName evidence="2">Uncharacterized protein</fullName>
    </submittedName>
</protein>
<dbReference type="EMBL" id="MFGL01000033">
    <property type="protein sequence ID" value="OGF40058.1"/>
    <property type="molecule type" value="Genomic_DNA"/>
</dbReference>
<accession>A0A1F5TMA7</accession>
<dbReference type="Proteomes" id="UP000177939">
    <property type="component" value="Unassembled WGS sequence"/>
</dbReference>
<keyword evidence="1" id="KW-0812">Transmembrane</keyword>
<sequence length="120" mass="14480">MYQSFFLYAPKIIFDLLFDALYFLPWWYGRGLLRVSARAWFFVRDKERELAIVVWIKNVFKPLYDDYNWQNRLKSVILRIGQIILRAIILLFWTATVLILMLGYAVLPVLAVWEIIYQII</sequence>
<evidence type="ECO:0000313" key="2">
    <source>
        <dbReference type="EMBL" id="OGF40058.1"/>
    </source>
</evidence>
<feature type="transmembrane region" description="Helical" evidence="1">
    <location>
        <begin position="6"/>
        <end position="28"/>
    </location>
</feature>
<reference evidence="2 3" key="1">
    <citation type="journal article" date="2016" name="Nat. Commun.">
        <title>Thousands of microbial genomes shed light on interconnected biogeochemical processes in an aquifer system.</title>
        <authorList>
            <person name="Anantharaman K."/>
            <person name="Brown C.T."/>
            <person name="Hug L.A."/>
            <person name="Sharon I."/>
            <person name="Castelle C.J."/>
            <person name="Probst A.J."/>
            <person name="Thomas B.C."/>
            <person name="Singh A."/>
            <person name="Wilkins M.J."/>
            <person name="Karaoz U."/>
            <person name="Brodie E.L."/>
            <person name="Williams K.H."/>
            <person name="Hubbard S.S."/>
            <person name="Banfield J.F."/>
        </authorList>
    </citation>
    <scope>NUCLEOTIDE SEQUENCE [LARGE SCALE GENOMIC DNA]</scope>
</reference>
<evidence type="ECO:0000256" key="1">
    <source>
        <dbReference type="SAM" id="Phobius"/>
    </source>
</evidence>
<gene>
    <name evidence="2" type="ORF">A2477_02030</name>
</gene>
<proteinExistence type="predicted"/>
<feature type="transmembrane region" description="Helical" evidence="1">
    <location>
        <begin position="83"/>
        <end position="107"/>
    </location>
</feature>
<name>A0A1F5TMA7_9BACT</name>
<evidence type="ECO:0000313" key="3">
    <source>
        <dbReference type="Proteomes" id="UP000177939"/>
    </source>
</evidence>